<organism evidence="1 2">
    <name type="scientific">Citrus sinensis</name>
    <name type="common">Sweet orange</name>
    <name type="synonym">Citrus aurantium var. sinensis</name>
    <dbReference type="NCBI Taxonomy" id="2711"/>
    <lineage>
        <taxon>Eukaryota</taxon>
        <taxon>Viridiplantae</taxon>
        <taxon>Streptophyta</taxon>
        <taxon>Embryophyta</taxon>
        <taxon>Tracheophyta</taxon>
        <taxon>Spermatophyta</taxon>
        <taxon>Magnoliopsida</taxon>
        <taxon>eudicotyledons</taxon>
        <taxon>Gunneridae</taxon>
        <taxon>Pentapetalae</taxon>
        <taxon>rosids</taxon>
        <taxon>malvids</taxon>
        <taxon>Sapindales</taxon>
        <taxon>Rutaceae</taxon>
        <taxon>Aurantioideae</taxon>
        <taxon>Citrus</taxon>
    </lineage>
</organism>
<proteinExistence type="predicted"/>
<comment type="caution">
    <text evidence="1">The sequence shown here is derived from an EMBL/GenBank/DDBJ whole genome shotgun (WGS) entry which is preliminary data.</text>
</comment>
<dbReference type="EMBL" id="CM039170">
    <property type="protein sequence ID" value="KAH9803964.1"/>
    <property type="molecule type" value="Genomic_DNA"/>
</dbReference>
<name>A0ACB8P1L1_CITSI</name>
<keyword evidence="2" id="KW-1185">Reference proteome</keyword>
<evidence type="ECO:0000313" key="2">
    <source>
        <dbReference type="Proteomes" id="UP000829398"/>
    </source>
</evidence>
<gene>
    <name evidence="1" type="ORF">KPL71_001965</name>
</gene>
<evidence type="ECO:0000313" key="1">
    <source>
        <dbReference type="EMBL" id="KAH9803964.1"/>
    </source>
</evidence>
<sequence length="208" mass="23164">MEGVGSRMGRASARYGPTQTVFNGPVRKWKKRWVHVLSSSPSTISQSNGHNNNNNSNSINGAPLLLCKWTPLSSNSSDNNGATTEEPPKRRFRYTPCGRCDDVRRSLVQWLGDSVLMWEVAVLEEQKKAGLEKDGDEAREIETDMLNGHPNSETNEVKVDKTLTKESQDLNMSDWEVGLCLGGRSDDQDSVSHIKDNQLIKSAIDDLF</sequence>
<reference evidence="2" key="1">
    <citation type="journal article" date="2023" name="Hortic. Res.">
        <title>A chromosome-level phased genome enabling allele-level studies in sweet orange: a case study on citrus Huanglongbing tolerance.</title>
        <authorList>
            <person name="Wu B."/>
            <person name="Yu Q."/>
            <person name="Deng Z."/>
            <person name="Duan Y."/>
            <person name="Luo F."/>
            <person name="Gmitter F. Jr."/>
        </authorList>
    </citation>
    <scope>NUCLEOTIDE SEQUENCE [LARGE SCALE GENOMIC DNA]</scope>
    <source>
        <strain evidence="2">cv. Valencia</strain>
    </source>
</reference>
<accession>A0ACB8P1L1</accession>
<protein>
    <submittedName>
        <fullName evidence="1">Golgin family A protein</fullName>
    </submittedName>
</protein>
<dbReference type="Proteomes" id="UP000829398">
    <property type="component" value="Chromosome 1"/>
</dbReference>